<sequence length="129" mass="14462">MERESLVLRGGKRKVSDSIRRREAERRHVHPDVAAARCGRCRQLCRVSDGESIPRRKFRGSGPSASFLAAFLLLPTSALELLPVFLLLGWLCPYGLEGSYCLDGYSVLTANMWLGNRLMIQEGKHISTM</sequence>
<dbReference type="EMBL" id="KZ852046">
    <property type="protein sequence ID" value="RDH33694.1"/>
    <property type="molecule type" value="Genomic_DNA"/>
</dbReference>
<dbReference type="Proteomes" id="UP000253729">
    <property type="component" value="Unassembled WGS sequence"/>
</dbReference>
<evidence type="ECO:0000313" key="2">
    <source>
        <dbReference type="EMBL" id="RDH33694.1"/>
    </source>
</evidence>
<reference evidence="2 3" key="1">
    <citation type="submission" date="2018-07" db="EMBL/GenBank/DDBJ databases">
        <title>The genomes of Aspergillus section Nigri reveals drivers in fungal speciation.</title>
        <authorList>
            <consortium name="DOE Joint Genome Institute"/>
            <person name="Vesth T.C."/>
            <person name="Nybo J."/>
            <person name="Theobald S."/>
            <person name="Brandl J."/>
            <person name="Frisvad J.C."/>
            <person name="Nielsen K.F."/>
            <person name="Lyhne E.K."/>
            <person name="Kogle M.E."/>
            <person name="Kuo A."/>
            <person name="Riley R."/>
            <person name="Clum A."/>
            <person name="Nolan M."/>
            <person name="Lipzen A."/>
            <person name="Salamov A."/>
            <person name="Henrissat B."/>
            <person name="Wiebenga A."/>
            <person name="De vries R.P."/>
            <person name="Grigoriev I.V."/>
            <person name="Mortensen U.H."/>
            <person name="Andersen M.R."/>
            <person name="Baker S.E."/>
        </authorList>
    </citation>
    <scope>NUCLEOTIDE SEQUENCE [LARGE SCALE GENOMIC DNA]</scope>
    <source>
        <strain evidence="2 3">CBS 139.54b</strain>
    </source>
</reference>
<gene>
    <name evidence="2" type="ORF">BDQ94DRAFT_32387</name>
</gene>
<dbReference type="RefSeq" id="XP_026626716.1">
    <property type="nucleotide sequence ID" value="XM_026775493.1"/>
</dbReference>
<protein>
    <submittedName>
        <fullName evidence="2">Uncharacterized protein</fullName>
    </submittedName>
</protein>
<name>A0A3F3Q395_9EURO</name>
<keyword evidence="1" id="KW-1133">Transmembrane helix</keyword>
<evidence type="ECO:0000313" key="3">
    <source>
        <dbReference type="Proteomes" id="UP000253729"/>
    </source>
</evidence>
<accession>A0A3F3Q395</accession>
<keyword evidence="3" id="KW-1185">Reference proteome</keyword>
<evidence type="ECO:0000256" key="1">
    <source>
        <dbReference type="SAM" id="Phobius"/>
    </source>
</evidence>
<dbReference type="GeneID" id="38143849"/>
<proteinExistence type="predicted"/>
<keyword evidence="1" id="KW-0472">Membrane</keyword>
<feature type="transmembrane region" description="Helical" evidence="1">
    <location>
        <begin position="65"/>
        <end position="91"/>
    </location>
</feature>
<keyword evidence="1" id="KW-0812">Transmembrane</keyword>
<organism evidence="2 3">
    <name type="scientific">Aspergillus welwitschiae</name>
    <dbReference type="NCBI Taxonomy" id="1341132"/>
    <lineage>
        <taxon>Eukaryota</taxon>
        <taxon>Fungi</taxon>
        <taxon>Dikarya</taxon>
        <taxon>Ascomycota</taxon>
        <taxon>Pezizomycotina</taxon>
        <taxon>Eurotiomycetes</taxon>
        <taxon>Eurotiomycetidae</taxon>
        <taxon>Eurotiales</taxon>
        <taxon>Aspergillaceae</taxon>
        <taxon>Aspergillus</taxon>
        <taxon>Aspergillus subgen. Circumdati</taxon>
    </lineage>
</organism>
<dbReference type="AlphaFoldDB" id="A0A3F3Q395"/>